<feature type="region of interest" description="Disordered" evidence="1">
    <location>
        <begin position="52"/>
        <end position="93"/>
    </location>
</feature>
<dbReference type="AlphaFoldDB" id="A0A0M4MRF3"/>
<evidence type="ECO:0000256" key="2">
    <source>
        <dbReference type="SAM" id="SignalP"/>
    </source>
</evidence>
<evidence type="ECO:0000256" key="1">
    <source>
        <dbReference type="SAM" id="MobiDB-lite"/>
    </source>
</evidence>
<sequence>MTKLIALIAGSALALAASQAAAQDAAETAAVLSGSSQTGKASRSLGDAVAGSIGSATQQLRNQNARRTTTRARTRSTRQGSAPVQTLASGDPLENTDAAAYKVGSGATIRVSGRLNPSSAAKCSQNCAEPATTGDGDAPE</sequence>
<gene>
    <name evidence="3" type="ORF">AMC99_00229</name>
</gene>
<accession>A0A0M4MRF3</accession>
<dbReference type="PATRIC" id="fig|361183.4.peg.231"/>
<feature type="region of interest" description="Disordered" evidence="1">
    <location>
        <begin position="116"/>
        <end position="140"/>
    </location>
</feature>
<feature type="signal peptide" evidence="2">
    <location>
        <begin position="1"/>
        <end position="22"/>
    </location>
</feature>
<dbReference type="EMBL" id="CP012669">
    <property type="protein sequence ID" value="ALE15545.1"/>
    <property type="molecule type" value="Genomic_DNA"/>
</dbReference>
<dbReference type="OrthoDB" id="7433160at2"/>
<feature type="compositionally biased region" description="Polar residues" evidence="1">
    <location>
        <begin position="116"/>
        <end position="127"/>
    </location>
</feature>
<feature type="chain" id="PRO_5005798629" evidence="2">
    <location>
        <begin position="23"/>
        <end position="140"/>
    </location>
</feature>
<protein>
    <submittedName>
        <fullName evidence="3">Uncharacterized protein</fullName>
    </submittedName>
</protein>
<evidence type="ECO:0000313" key="3">
    <source>
        <dbReference type="EMBL" id="ALE15545.1"/>
    </source>
</evidence>
<proteinExistence type="predicted"/>
<dbReference type="Proteomes" id="UP000057938">
    <property type="component" value="Chromosome"/>
</dbReference>
<evidence type="ECO:0000313" key="4">
    <source>
        <dbReference type="Proteomes" id="UP000057938"/>
    </source>
</evidence>
<keyword evidence="2" id="KW-0732">Signal</keyword>
<keyword evidence="4" id="KW-1185">Reference proteome</keyword>
<feature type="compositionally biased region" description="Low complexity" evidence="1">
    <location>
        <begin position="56"/>
        <end position="67"/>
    </location>
</feature>
<reference evidence="3 4" key="1">
    <citation type="submission" date="2015-09" db="EMBL/GenBank/DDBJ databases">
        <title>Complete genome sequence of a benzo[a]pyrene-degrading bacterium Altererythrobacter epoxidivorans CGMCC 1.7731T.</title>
        <authorList>
            <person name="Li Z."/>
            <person name="Cheng H."/>
            <person name="Huo Y."/>
            <person name="Xu X."/>
        </authorList>
    </citation>
    <scope>NUCLEOTIDE SEQUENCE [LARGE SCALE GENOMIC DNA]</scope>
    <source>
        <strain evidence="3 4">CGMCC 1.7731</strain>
    </source>
</reference>
<dbReference type="STRING" id="361183.AMC99_00229"/>
<dbReference type="KEGG" id="aep:AMC99_00229"/>
<dbReference type="RefSeq" id="WP_157058221.1">
    <property type="nucleotide sequence ID" value="NZ_CP012669.1"/>
</dbReference>
<name>A0A0M4MRF3_9SPHN</name>
<organism evidence="3 4">
    <name type="scientific">Altererythrobacter epoxidivorans</name>
    <dbReference type="NCBI Taxonomy" id="361183"/>
    <lineage>
        <taxon>Bacteria</taxon>
        <taxon>Pseudomonadati</taxon>
        <taxon>Pseudomonadota</taxon>
        <taxon>Alphaproteobacteria</taxon>
        <taxon>Sphingomonadales</taxon>
        <taxon>Erythrobacteraceae</taxon>
        <taxon>Altererythrobacter</taxon>
    </lineage>
</organism>